<dbReference type="EMBL" id="CAJNOE010000193">
    <property type="protein sequence ID" value="CAF1034091.1"/>
    <property type="molecule type" value="Genomic_DNA"/>
</dbReference>
<feature type="region of interest" description="Disordered" evidence="1">
    <location>
        <begin position="24"/>
        <end position="49"/>
    </location>
</feature>
<dbReference type="EMBL" id="CAJOBB010000228">
    <property type="protein sequence ID" value="CAF3618618.1"/>
    <property type="molecule type" value="Genomic_DNA"/>
</dbReference>
<evidence type="ECO:0000313" key="4">
    <source>
        <dbReference type="Proteomes" id="UP000663860"/>
    </source>
</evidence>
<dbReference type="Proteomes" id="UP000663860">
    <property type="component" value="Unassembled WGS sequence"/>
</dbReference>
<accession>A0A814J8L6</accession>
<gene>
    <name evidence="2" type="ORF">IZO911_LOCUS19419</name>
    <name evidence="3" type="ORF">KXQ929_LOCUS6030</name>
</gene>
<organism evidence="2 4">
    <name type="scientific">Adineta steineri</name>
    <dbReference type="NCBI Taxonomy" id="433720"/>
    <lineage>
        <taxon>Eukaryota</taxon>
        <taxon>Metazoa</taxon>
        <taxon>Spiralia</taxon>
        <taxon>Gnathifera</taxon>
        <taxon>Rotifera</taxon>
        <taxon>Eurotatoria</taxon>
        <taxon>Bdelloidea</taxon>
        <taxon>Adinetida</taxon>
        <taxon>Adinetidae</taxon>
        <taxon>Adineta</taxon>
    </lineage>
</organism>
<comment type="caution">
    <text evidence="2">The sequence shown here is derived from an EMBL/GenBank/DDBJ whole genome shotgun (WGS) entry which is preliminary data.</text>
</comment>
<feature type="compositionally biased region" description="Low complexity" evidence="1">
    <location>
        <begin position="24"/>
        <end position="37"/>
    </location>
</feature>
<dbReference type="Proteomes" id="UP000663868">
    <property type="component" value="Unassembled WGS sequence"/>
</dbReference>
<evidence type="ECO:0000313" key="3">
    <source>
        <dbReference type="EMBL" id="CAF3618618.1"/>
    </source>
</evidence>
<feature type="compositionally biased region" description="Pro residues" evidence="1">
    <location>
        <begin position="38"/>
        <end position="49"/>
    </location>
</feature>
<evidence type="ECO:0000313" key="2">
    <source>
        <dbReference type="EMBL" id="CAF1034091.1"/>
    </source>
</evidence>
<name>A0A814J8L6_9BILA</name>
<evidence type="ECO:0000256" key="1">
    <source>
        <dbReference type="SAM" id="MobiDB-lite"/>
    </source>
</evidence>
<protein>
    <submittedName>
        <fullName evidence="2">Uncharacterized protein</fullName>
    </submittedName>
</protein>
<proteinExistence type="predicted"/>
<dbReference type="AlphaFoldDB" id="A0A814J8L6"/>
<reference evidence="2" key="1">
    <citation type="submission" date="2021-02" db="EMBL/GenBank/DDBJ databases">
        <authorList>
            <person name="Nowell W R."/>
        </authorList>
    </citation>
    <scope>NUCLEOTIDE SEQUENCE</scope>
</reference>
<sequence>MGNSSSRTKPPCRCACCSRCCRPKTSTTVSPTPTLSTPIPPKPITPKPPPSSIFNFTEYEPADMPDIYRDKADYQDLLDIEPLVRSIILAQLSSQTASSNKTNLIKEPLENKWTESYLTHGELSDVITEVNSDTHGCIKSVESQEINIGAEKFQQITVQIEKLIANQLQLISQREQAIIQKHRHESANAVNRIITKGRSYQRANEKEHQRLIEEYVVQLEKALVTHLDHLQKAVEIDQRSIISQSQQYVGDCALDALRARQNILNNAFLSANKMITEVLSQHEVEFWDIKKQPVGREELRTIDLRIYSTVGENQHGLVCDKISDRNKFIKTINDTKSQNIPKRTVYLKSDPSITIPRT</sequence>